<accession>A0A9X1AJE8</accession>
<comment type="caution">
    <text evidence="2">The sequence shown here is derived from an EMBL/GenBank/DDBJ whole genome shotgun (WGS) entry which is preliminary data.</text>
</comment>
<keyword evidence="3" id="KW-1185">Reference proteome</keyword>
<sequence length="114" mass="12898">MRGGSGYRALGLETRVHRHGQERVTGRLYHLGDYPGLVTGPHGLVHGELVSFEDPGLIEELDAYELYDPENPTGSEYRRIEVDLLMSGRRGLAYEYNRTVTNKPIIATGNWRTR</sequence>
<dbReference type="SUPFAM" id="SSF110857">
    <property type="entry name" value="Gamma-glutamyl cyclotransferase-like"/>
    <property type="match status" value="1"/>
</dbReference>
<name>A0A9X1AJE8_9SPHN</name>
<dbReference type="InterPro" id="IPR009288">
    <property type="entry name" value="AIG2-like_dom"/>
</dbReference>
<protein>
    <submittedName>
        <fullName evidence="2">Gamma-glutamylcyclotransferase</fullName>
    </submittedName>
</protein>
<dbReference type="Gene3D" id="3.10.490.10">
    <property type="entry name" value="Gamma-glutamyl cyclotransferase-like"/>
    <property type="match status" value="1"/>
</dbReference>
<proteinExistence type="predicted"/>
<reference evidence="2" key="1">
    <citation type="submission" date="2021-05" db="EMBL/GenBank/DDBJ databases">
        <title>Genome of Sphingobium sp. strain.</title>
        <authorList>
            <person name="Fan R."/>
        </authorList>
    </citation>
    <scope>NUCLEOTIDE SEQUENCE</scope>
    <source>
        <strain evidence="2">H33</strain>
    </source>
</reference>
<evidence type="ECO:0000259" key="1">
    <source>
        <dbReference type="Pfam" id="PF06094"/>
    </source>
</evidence>
<dbReference type="EMBL" id="JAHGAW010000001">
    <property type="protein sequence ID" value="MBT2185574.1"/>
    <property type="molecule type" value="Genomic_DNA"/>
</dbReference>
<dbReference type="Pfam" id="PF06094">
    <property type="entry name" value="GGACT"/>
    <property type="match status" value="1"/>
</dbReference>
<organism evidence="2 3">
    <name type="scientific">Sphingobium nicotianae</name>
    <dbReference type="NCBI Taxonomy" id="2782607"/>
    <lineage>
        <taxon>Bacteria</taxon>
        <taxon>Pseudomonadati</taxon>
        <taxon>Pseudomonadota</taxon>
        <taxon>Alphaproteobacteria</taxon>
        <taxon>Sphingomonadales</taxon>
        <taxon>Sphingomonadaceae</taxon>
        <taxon>Sphingobium</taxon>
    </lineage>
</organism>
<feature type="domain" description="Gamma-glutamylcyclotransferase AIG2-like" evidence="1">
    <location>
        <begin position="2"/>
        <end position="112"/>
    </location>
</feature>
<evidence type="ECO:0000313" key="3">
    <source>
        <dbReference type="Proteomes" id="UP001138757"/>
    </source>
</evidence>
<gene>
    <name evidence="2" type="ORF">KK488_01280</name>
</gene>
<dbReference type="InterPro" id="IPR013024">
    <property type="entry name" value="GGCT-like"/>
</dbReference>
<dbReference type="AlphaFoldDB" id="A0A9X1AJE8"/>
<dbReference type="Proteomes" id="UP001138757">
    <property type="component" value="Unassembled WGS sequence"/>
</dbReference>
<dbReference type="CDD" id="cd06661">
    <property type="entry name" value="GGCT_like"/>
    <property type="match status" value="1"/>
</dbReference>
<dbReference type="InterPro" id="IPR036568">
    <property type="entry name" value="GGCT-like_sf"/>
</dbReference>
<evidence type="ECO:0000313" key="2">
    <source>
        <dbReference type="EMBL" id="MBT2185574.1"/>
    </source>
</evidence>